<evidence type="ECO:0008006" key="3">
    <source>
        <dbReference type="Google" id="ProtNLM"/>
    </source>
</evidence>
<sequence>MIVFSIYGLLFRFGLQMGSNPLFFRLVNKSRNLILCCKKGFYYAVFIVGPNETGARRSRFSLNST</sequence>
<organism evidence="1 2">
    <name type="scientific">Leptospira inadai serovar Lyme</name>
    <dbReference type="NCBI Taxonomy" id="293084"/>
    <lineage>
        <taxon>Bacteria</taxon>
        <taxon>Pseudomonadati</taxon>
        <taxon>Spirochaetota</taxon>
        <taxon>Spirochaetia</taxon>
        <taxon>Leptospirales</taxon>
        <taxon>Leptospiraceae</taxon>
        <taxon>Leptospira</taxon>
    </lineage>
</organism>
<keyword evidence="2" id="KW-1185">Reference proteome</keyword>
<accession>A0ABX4YDC7</accession>
<comment type="caution">
    <text evidence="1">The sequence shown here is derived from an EMBL/GenBank/DDBJ whole genome shotgun (WGS) entry which is preliminary data.</text>
</comment>
<protein>
    <recommendedName>
        <fullName evidence="3">Lipoprotein</fullName>
    </recommendedName>
</protein>
<dbReference type="Proteomes" id="UP000094669">
    <property type="component" value="Unassembled WGS sequence"/>
</dbReference>
<dbReference type="EMBL" id="MCRM02000034">
    <property type="protein sequence ID" value="PNV72253.1"/>
    <property type="molecule type" value="Genomic_DNA"/>
</dbReference>
<evidence type="ECO:0000313" key="2">
    <source>
        <dbReference type="Proteomes" id="UP000094669"/>
    </source>
</evidence>
<reference evidence="1" key="1">
    <citation type="submission" date="2018-01" db="EMBL/GenBank/DDBJ databases">
        <title>Genomic characterization of Leptospira inadai serogroup Lyme isolated from captured rat in Brazil and comparative analysis with human reference strain.</title>
        <authorList>
            <person name="Moreno L.Z."/>
            <person name="Loureiro A.P."/>
            <person name="Miraglia F."/>
            <person name="Kremer F.S."/>
            <person name="Eslabao M.R."/>
            <person name="Dellagostin O.A."/>
            <person name="Lilenbaum W."/>
            <person name="Moreno A.M."/>
        </authorList>
    </citation>
    <scope>NUCLEOTIDE SEQUENCE [LARGE SCALE GENOMIC DNA]</scope>
    <source>
        <strain evidence="1">M34/99</strain>
    </source>
</reference>
<evidence type="ECO:0000313" key="1">
    <source>
        <dbReference type="EMBL" id="PNV72253.1"/>
    </source>
</evidence>
<proteinExistence type="predicted"/>
<name>A0ABX4YDC7_9LEPT</name>
<gene>
    <name evidence="1" type="ORF">BES34_019880</name>
</gene>